<evidence type="ECO:0000313" key="1">
    <source>
        <dbReference type="EMBL" id="RGD56456.1"/>
    </source>
</evidence>
<organism evidence="1 2">
    <name type="scientific">Kitasatospora xanthocidica</name>
    <dbReference type="NCBI Taxonomy" id="83382"/>
    <lineage>
        <taxon>Bacteria</taxon>
        <taxon>Bacillati</taxon>
        <taxon>Actinomycetota</taxon>
        <taxon>Actinomycetes</taxon>
        <taxon>Kitasatosporales</taxon>
        <taxon>Streptomycetaceae</taxon>
        <taxon>Kitasatospora</taxon>
    </lineage>
</organism>
<dbReference type="AlphaFoldDB" id="A0A372ZKU7"/>
<protein>
    <submittedName>
        <fullName evidence="1">Uncharacterized protein</fullName>
    </submittedName>
</protein>
<sequence>MRLILEGVSEDLARELFALLGRHGAAPVLQDAQWTVTRAAQLLRDLPATAVQIIRLAAEGEGWVASGHLRGPDGSESLRGRSGAITKAVNRGAAKKRWPVGMPQPVEAQYDPENPSYQRTTGYVMNEDLVPVFKAALARIDRETAELATATVTAEGGA</sequence>
<keyword evidence="2" id="KW-1185">Reference proteome</keyword>
<comment type="caution">
    <text evidence="1">The sequence shown here is derived from an EMBL/GenBank/DDBJ whole genome shotgun (WGS) entry which is preliminary data.</text>
</comment>
<reference evidence="1 2" key="1">
    <citation type="submission" date="2018-08" db="EMBL/GenBank/DDBJ databases">
        <title>Diversity &amp; Physiological Properties of Lignin-Decomposing Actinobacteria from Soil.</title>
        <authorList>
            <person name="Roh S.G."/>
            <person name="Kim S.B."/>
        </authorList>
    </citation>
    <scope>NUCLEOTIDE SEQUENCE [LARGE SCALE GENOMIC DNA]</scope>
    <source>
        <strain evidence="1 2">MMS17-GH009</strain>
    </source>
</reference>
<dbReference type="EMBL" id="QVIG01000001">
    <property type="protein sequence ID" value="RGD56456.1"/>
    <property type="molecule type" value="Genomic_DNA"/>
</dbReference>
<proteinExistence type="predicted"/>
<dbReference type="RefSeq" id="WP_117484885.1">
    <property type="nucleotide sequence ID" value="NZ_QVIG01000001.1"/>
</dbReference>
<gene>
    <name evidence="1" type="ORF">DR950_00425</name>
</gene>
<evidence type="ECO:0000313" key="2">
    <source>
        <dbReference type="Proteomes" id="UP000263377"/>
    </source>
</evidence>
<accession>A0A372ZKU7</accession>
<dbReference type="Proteomes" id="UP000263377">
    <property type="component" value="Unassembled WGS sequence"/>
</dbReference>
<name>A0A372ZKU7_9ACTN</name>